<comment type="cofactor">
    <cofactor evidence="2">
        <name>Zn(2+)</name>
        <dbReference type="ChEBI" id="CHEBI:29105"/>
    </cofactor>
</comment>
<dbReference type="Pfam" id="PF20511">
    <property type="entry name" value="PMI_typeI_cat"/>
    <property type="match status" value="1"/>
</dbReference>
<evidence type="ECO:0000256" key="1">
    <source>
        <dbReference type="ARBA" id="ARBA00000757"/>
    </source>
</evidence>
<reference evidence="9 10" key="1">
    <citation type="journal article" date="2016" name="Int. J. Syst. Evol. Microbiol.">
        <title>Resolving the Complexity of Human Skin Metagenomes Using Single-Molecule Sequencing.</title>
        <authorList>
            <consortium name="NISC Comparative Sequencing Program"/>
            <person name="Tsai Y.C."/>
            <person name="Conlan S."/>
            <person name="Deming C."/>
            <person name="Segre J.A."/>
            <person name="Kong H.H."/>
            <person name="Korlach J."/>
            <person name="Oh J."/>
        </authorList>
    </citation>
    <scope>NUCLEOTIDE SEQUENCE [LARGE SCALE GENOMIC DNA]</scope>
    <source>
        <strain evidence="9 10">1B08</strain>
    </source>
</reference>
<dbReference type="GO" id="GO:0004476">
    <property type="term" value="F:mannose-6-phosphate isomerase activity"/>
    <property type="evidence" value="ECO:0007669"/>
    <property type="project" value="UniProtKB-EC"/>
</dbReference>
<dbReference type="InterPro" id="IPR011051">
    <property type="entry name" value="RmlC_Cupin_sf"/>
</dbReference>
<feature type="domain" description="Phosphomannose isomerase type I catalytic" evidence="8">
    <location>
        <begin position="3"/>
        <end position="146"/>
    </location>
</feature>
<dbReference type="CDD" id="cd07011">
    <property type="entry name" value="cupin_PMI_type_I_N"/>
    <property type="match status" value="1"/>
</dbReference>
<keyword evidence="7 9" id="KW-0413">Isomerase</keyword>
<protein>
    <recommendedName>
        <fullName evidence="4">mannose-6-phosphate isomerase</fullName>
        <ecNumber evidence="4">5.3.1.8</ecNumber>
    </recommendedName>
</protein>
<comment type="catalytic activity">
    <reaction evidence="1">
        <text>D-mannose 6-phosphate = D-fructose 6-phosphate</text>
        <dbReference type="Rhea" id="RHEA:12356"/>
        <dbReference type="ChEBI" id="CHEBI:58735"/>
        <dbReference type="ChEBI" id="CHEBI:61527"/>
        <dbReference type="EC" id="5.3.1.8"/>
    </reaction>
</comment>
<dbReference type="PRINTS" id="PR00714">
    <property type="entry name" value="MAN6PISMRASE"/>
</dbReference>
<dbReference type="RefSeq" id="WP_061920993.1">
    <property type="nucleotide sequence ID" value="NZ_LTEB01000017.1"/>
</dbReference>
<keyword evidence="5" id="KW-0479">Metal-binding</keyword>
<evidence type="ECO:0000256" key="3">
    <source>
        <dbReference type="ARBA" id="ARBA00010772"/>
    </source>
</evidence>
<keyword evidence="10" id="KW-1185">Reference proteome</keyword>
<evidence type="ECO:0000256" key="6">
    <source>
        <dbReference type="ARBA" id="ARBA00022833"/>
    </source>
</evidence>
<dbReference type="PIRSF" id="PIRSF001480">
    <property type="entry name" value="Mannose-6-phosphate_isomerase"/>
    <property type="match status" value="1"/>
</dbReference>
<dbReference type="InterPro" id="IPR016305">
    <property type="entry name" value="Mannose-6-P_Isomerase"/>
</dbReference>
<evidence type="ECO:0000256" key="4">
    <source>
        <dbReference type="ARBA" id="ARBA00011956"/>
    </source>
</evidence>
<evidence type="ECO:0000256" key="7">
    <source>
        <dbReference type="ARBA" id="ARBA00023235"/>
    </source>
</evidence>
<accession>A0ABR5VB58</accession>
<evidence type="ECO:0000256" key="2">
    <source>
        <dbReference type="ARBA" id="ARBA00001947"/>
    </source>
</evidence>
<evidence type="ECO:0000313" key="10">
    <source>
        <dbReference type="Proteomes" id="UP000070339"/>
    </source>
</evidence>
<sequence length="418" mass="45584">MQLLNSATRNYSWGSRTMIPELKGDPASDTPVAELWFGAHPGDPSTVNGQRLDEVIAAAPAEQLGKRVQQDYGKRLPFLLKILAAAEPLSLQAHPSKAQAEEGFARENEQGIEVSATNRNYKDDNHKPELIVALTEFYAMAGFRPLERTLELLKALECPELEHYLNMLLPEAAAESENLRALFTTWITIPATKRKELIAAIVEAGEKLIARLEAEPADSTDSAVAWMARDMRTVISLNEQYPGDIGVLGALLLNHVVLQPGEAVYLNAGALHAYVSGLGVEIMANSDNVLRGGLTPKFVDVPELVKVLTYESVDDPCVQQKEKSVEETLHGAKAWSYPVPIDEFILDRVELCADDTVELNFDGPAIALCTGGEVELRDNEGQELKLQPGQAAWLPAAEETVVARVAAGEASQLFIARV</sequence>
<dbReference type="InterPro" id="IPR014710">
    <property type="entry name" value="RmlC-like_jellyroll"/>
</dbReference>
<dbReference type="PANTHER" id="PTHR10309">
    <property type="entry name" value="MANNOSE-6-PHOSPHATE ISOMERASE"/>
    <property type="match status" value="1"/>
</dbReference>
<comment type="caution">
    <text evidence="9">The sequence shown here is derived from an EMBL/GenBank/DDBJ whole genome shotgun (WGS) entry which is preliminary data.</text>
</comment>
<comment type="similarity">
    <text evidence="3">Belongs to the mannose-6-phosphate isomerase type 1 family.</text>
</comment>
<dbReference type="InterPro" id="IPR046457">
    <property type="entry name" value="PMI_typeI_cat"/>
</dbReference>
<dbReference type="InterPro" id="IPR001250">
    <property type="entry name" value="Man6P_Isoase-1"/>
</dbReference>
<evidence type="ECO:0000313" key="9">
    <source>
        <dbReference type="EMBL" id="KXU18680.1"/>
    </source>
</evidence>
<dbReference type="NCBIfam" id="TIGR00218">
    <property type="entry name" value="manA"/>
    <property type="match status" value="1"/>
</dbReference>
<dbReference type="SUPFAM" id="SSF51182">
    <property type="entry name" value="RmlC-like cupins"/>
    <property type="match status" value="1"/>
</dbReference>
<gene>
    <name evidence="9" type="primary">manA</name>
    <name evidence="9" type="ORF">WM41_0644</name>
</gene>
<dbReference type="EMBL" id="LTEB01000017">
    <property type="protein sequence ID" value="KXU18680.1"/>
    <property type="molecule type" value="Genomic_DNA"/>
</dbReference>
<evidence type="ECO:0000259" key="8">
    <source>
        <dbReference type="Pfam" id="PF20511"/>
    </source>
</evidence>
<proteinExistence type="inferred from homology"/>
<organism evidence="9 10">
    <name type="scientific">Corynebacterium simulans</name>
    <dbReference type="NCBI Taxonomy" id="146827"/>
    <lineage>
        <taxon>Bacteria</taxon>
        <taxon>Bacillati</taxon>
        <taxon>Actinomycetota</taxon>
        <taxon>Actinomycetes</taxon>
        <taxon>Mycobacteriales</taxon>
        <taxon>Corynebacteriaceae</taxon>
        <taxon>Corynebacterium</taxon>
    </lineage>
</organism>
<dbReference type="EC" id="5.3.1.8" evidence="4"/>
<dbReference type="PROSITE" id="PS00965">
    <property type="entry name" value="PMI_I_1"/>
    <property type="match status" value="1"/>
</dbReference>
<dbReference type="Gene3D" id="1.10.441.10">
    <property type="entry name" value="Phosphomannose Isomerase, domain 2"/>
    <property type="match status" value="1"/>
</dbReference>
<name>A0ABR5VB58_9CORY</name>
<dbReference type="Proteomes" id="UP000070339">
    <property type="component" value="Unassembled WGS sequence"/>
</dbReference>
<dbReference type="InterPro" id="IPR018050">
    <property type="entry name" value="Pmannose_isomerase-type1_CS"/>
</dbReference>
<dbReference type="Gene3D" id="2.60.120.10">
    <property type="entry name" value="Jelly Rolls"/>
    <property type="match status" value="2"/>
</dbReference>
<keyword evidence="6" id="KW-0862">Zinc</keyword>
<evidence type="ECO:0000256" key="5">
    <source>
        <dbReference type="ARBA" id="ARBA00022723"/>
    </source>
</evidence>
<dbReference type="PANTHER" id="PTHR10309:SF0">
    <property type="entry name" value="MANNOSE-6-PHOSPHATE ISOMERASE"/>
    <property type="match status" value="1"/>
</dbReference>